<evidence type="ECO:0000259" key="2">
    <source>
        <dbReference type="Pfam" id="PF20152"/>
    </source>
</evidence>
<feature type="transmembrane region" description="Helical" evidence="1">
    <location>
        <begin position="131"/>
        <end position="153"/>
    </location>
</feature>
<sequence length="353" mass="39688">MNSSNQDVAVGPLFVGLCFAIFFFGMICMQTINYTKSFAKDTLYTKTRVLGLWYFYCRRQSLRGSREGQRTVDFLFTMCLCVGVYTMGVSDDANYDASQVSAGLRIAMVAGSLLHHIAQAYYVFRLYQLSGGLLSLAIPLWTVAAILGGLSLSMAAKIQQMGSVVEMGRTWHWLIDVTLFGDAILDLICAGLLSFYYLRTPRTDSRHQVSRTLSELVHYTIRTGLSTSLIAMAAAVSFAVNSKNYIWVMFYIVVPSSFVDSMIVNVNNRKTDRSVRSSTAVIRSVENHRTQTTVIQFSRSVVLTRDFETGDQIRDRKDSDIQVEERDADEVARRLNAKTLEFVPRFSPLHPEA</sequence>
<dbReference type="InterPro" id="IPR045339">
    <property type="entry name" value="DUF6534"/>
</dbReference>
<evidence type="ECO:0000313" key="4">
    <source>
        <dbReference type="Proteomes" id="UP001295794"/>
    </source>
</evidence>
<dbReference type="Proteomes" id="UP001295794">
    <property type="component" value="Unassembled WGS sequence"/>
</dbReference>
<feature type="transmembrane region" description="Helical" evidence="1">
    <location>
        <begin position="173"/>
        <end position="198"/>
    </location>
</feature>
<proteinExistence type="predicted"/>
<dbReference type="AlphaFoldDB" id="A0AAD2HHX7"/>
<organism evidence="3 4">
    <name type="scientific">Mycena citricolor</name>
    <dbReference type="NCBI Taxonomy" id="2018698"/>
    <lineage>
        <taxon>Eukaryota</taxon>
        <taxon>Fungi</taxon>
        <taxon>Dikarya</taxon>
        <taxon>Basidiomycota</taxon>
        <taxon>Agaricomycotina</taxon>
        <taxon>Agaricomycetes</taxon>
        <taxon>Agaricomycetidae</taxon>
        <taxon>Agaricales</taxon>
        <taxon>Marasmiineae</taxon>
        <taxon>Mycenaceae</taxon>
        <taxon>Mycena</taxon>
    </lineage>
</organism>
<dbReference type="Pfam" id="PF20152">
    <property type="entry name" value="DUF6534"/>
    <property type="match status" value="1"/>
</dbReference>
<keyword evidence="1" id="KW-0472">Membrane</keyword>
<reference evidence="3" key="1">
    <citation type="submission" date="2023-11" db="EMBL/GenBank/DDBJ databases">
        <authorList>
            <person name="De Vega J J."/>
            <person name="De Vega J J."/>
        </authorList>
    </citation>
    <scope>NUCLEOTIDE SEQUENCE</scope>
</reference>
<dbReference type="PANTHER" id="PTHR40465:SF1">
    <property type="entry name" value="DUF6534 DOMAIN-CONTAINING PROTEIN"/>
    <property type="match status" value="1"/>
</dbReference>
<evidence type="ECO:0000313" key="3">
    <source>
        <dbReference type="EMBL" id="CAK5276082.1"/>
    </source>
</evidence>
<keyword evidence="4" id="KW-1185">Reference proteome</keyword>
<accession>A0AAD2HHX7</accession>
<feature type="transmembrane region" description="Helical" evidence="1">
    <location>
        <begin position="219"/>
        <end position="239"/>
    </location>
</feature>
<comment type="caution">
    <text evidence="3">The sequence shown here is derived from an EMBL/GenBank/DDBJ whole genome shotgun (WGS) entry which is preliminary data.</text>
</comment>
<feature type="transmembrane region" description="Helical" evidence="1">
    <location>
        <begin position="102"/>
        <end position="124"/>
    </location>
</feature>
<feature type="transmembrane region" description="Helical" evidence="1">
    <location>
        <begin position="72"/>
        <end position="90"/>
    </location>
</feature>
<keyword evidence="1" id="KW-0812">Transmembrane</keyword>
<name>A0AAD2HHX7_9AGAR</name>
<dbReference type="PANTHER" id="PTHR40465">
    <property type="entry name" value="CHROMOSOME 1, WHOLE GENOME SHOTGUN SEQUENCE"/>
    <property type="match status" value="1"/>
</dbReference>
<feature type="domain" description="DUF6534" evidence="2">
    <location>
        <begin position="183"/>
        <end position="270"/>
    </location>
</feature>
<dbReference type="EMBL" id="CAVNYO010000405">
    <property type="protein sequence ID" value="CAK5276082.1"/>
    <property type="molecule type" value="Genomic_DNA"/>
</dbReference>
<keyword evidence="1" id="KW-1133">Transmembrane helix</keyword>
<gene>
    <name evidence="3" type="ORF">MYCIT1_LOCUS24208</name>
</gene>
<feature type="transmembrane region" description="Helical" evidence="1">
    <location>
        <begin position="245"/>
        <end position="266"/>
    </location>
</feature>
<protein>
    <recommendedName>
        <fullName evidence="2">DUF6534 domain-containing protein</fullName>
    </recommendedName>
</protein>
<feature type="transmembrane region" description="Helical" evidence="1">
    <location>
        <begin position="12"/>
        <end position="32"/>
    </location>
</feature>
<evidence type="ECO:0000256" key="1">
    <source>
        <dbReference type="SAM" id="Phobius"/>
    </source>
</evidence>